<keyword evidence="4" id="KW-1185">Reference proteome</keyword>
<dbReference type="PANTHER" id="PTHR46112">
    <property type="entry name" value="AMINOPEPTIDASE"/>
    <property type="match status" value="1"/>
</dbReference>
<dbReference type="RefSeq" id="WP_267624162.1">
    <property type="nucleotide sequence ID" value="NZ_JAODIW010000008.1"/>
</dbReference>
<evidence type="ECO:0000313" key="3">
    <source>
        <dbReference type="EMBL" id="MFC4358203.1"/>
    </source>
</evidence>
<dbReference type="InterPro" id="IPR050659">
    <property type="entry name" value="Peptidase_M24B"/>
</dbReference>
<gene>
    <name evidence="3" type="ORF">ACFO0N_09610</name>
</gene>
<dbReference type="PANTHER" id="PTHR46112:SF2">
    <property type="entry name" value="XAA-PRO AMINOPEPTIDASE P-RELATED"/>
    <property type="match status" value="1"/>
</dbReference>
<sequence length="429" mass="43813">MTDGAPSDSEPDASPTGDDPAPPVDHVVDLLRDEIDDAGAVGFVAVGADTPDVRYLSGSATVGDRAVVLTPTDVALSLPPTTPFDGGDPVESPLPVARRTGDTPVGRHAAALLSDLLGGDADDPTGRDDAADPGEVGGTVLVPRDLPHDAALYLDRAGYDLASTPALATARASKTPGERDRLCEAQRVAAGGLGRVASKVDPDDDDRADLDTDSLRTAVRTALAAAGAVGVDRVALSPTDASESTEPLDPRRPLVVELAPRLPSGYHARFVRTLVADSRGGWERRAHVAVTSALRVAAGELEPGVDADAVRREAVAELGSFGFTPSTGTGGDGATTGDGPDTTDTDADVGTDAVADVYGVGLAAREPPLPERGESVPAGAVVAVDAAVRDAEEGAVRVADLLVVGEDETTTLVDLPRSLNPTVYRDFDP</sequence>
<dbReference type="InterPro" id="IPR036005">
    <property type="entry name" value="Creatinase/aminopeptidase-like"/>
</dbReference>
<accession>A0ABD5PC01</accession>
<dbReference type="Proteomes" id="UP001595921">
    <property type="component" value="Unassembled WGS sequence"/>
</dbReference>
<dbReference type="AlphaFoldDB" id="A0ABD5PC01"/>
<comment type="caution">
    <text evidence="3">The sequence shown here is derived from an EMBL/GenBank/DDBJ whole genome shotgun (WGS) entry which is preliminary data.</text>
</comment>
<dbReference type="SUPFAM" id="SSF55920">
    <property type="entry name" value="Creatinase/aminopeptidase"/>
    <property type="match status" value="1"/>
</dbReference>
<organism evidence="3 4">
    <name type="scientific">Halobium salinum</name>
    <dbReference type="NCBI Taxonomy" id="1364940"/>
    <lineage>
        <taxon>Archaea</taxon>
        <taxon>Methanobacteriati</taxon>
        <taxon>Methanobacteriota</taxon>
        <taxon>Stenosarchaea group</taxon>
        <taxon>Halobacteria</taxon>
        <taxon>Halobacteriales</taxon>
        <taxon>Haloferacaceae</taxon>
        <taxon>Halobium</taxon>
    </lineage>
</organism>
<feature type="domain" description="Peptidase M24" evidence="2">
    <location>
        <begin position="185"/>
        <end position="405"/>
    </location>
</feature>
<dbReference type="Gene3D" id="3.90.230.10">
    <property type="entry name" value="Creatinase/methionine aminopeptidase superfamily"/>
    <property type="match status" value="1"/>
</dbReference>
<name>A0ABD5PC01_9EURY</name>
<feature type="region of interest" description="Disordered" evidence="1">
    <location>
        <begin position="320"/>
        <end position="348"/>
    </location>
</feature>
<proteinExistence type="predicted"/>
<dbReference type="InterPro" id="IPR000994">
    <property type="entry name" value="Pept_M24"/>
</dbReference>
<dbReference type="EMBL" id="JBHSDS010000006">
    <property type="protein sequence ID" value="MFC4358203.1"/>
    <property type="molecule type" value="Genomic_DNA"/>
</dbReference>
<protein>
    <submittedName>
        <fullName evidence="3">M24 family metallopeptidase</fullName>
    </submittedName>
</protein>
<evidence type="ECO:0000256" key="1">
    <source>
        <dbReference type="SAM" id="MobiDB-lite"/>
    </source>
</evidence>
<feature type="region of interest" description="Disordered" evidence="1">
    <location>
        <begin position="1"/>
        <end position="25"/>
    </location>
</feature>
<reference evidence="3 4" key="1">
    <citation type="journal article" date="2019" name="Int. J. Syst. Evol. Microbiol.">
        <title>The Global Catalogue of Microorganisms (GCM) 10K type strain sequencing project: providing services to taxonomists for standard genome sequencing and annotation.</title>
        <authorList>
            <consortium name="The Broad Institute Genomics Platform"/>
            <consortium name="The Broad Institute Genome Sequencing Center for Infectious Disease"/>
            <person name="Wu L."/>
            <person name="Ma J."/>
        </authorList>
    </citation>
    <scope>NUCLEOTIDE SEQUENCE [LARGE SCALE GENOMIC DNA]</scope>
    <source>
        <strain evidence="3 4">CGMCC 1.12553</strain>
    </source>
</reference>
<dbReference type="Pfam" id="PF00557">
    <property type="entry name" value="Peptidase_M24"/>
    <property type="match status" value="1"/>
</dbReference>
<evidence type="ECO:0000313" key="4">
    <source>
        <dbReference type="Proteomes" id="UP001595921"/>
    </source>
</evidence>
<evidence type="ECO:0000259" key="2">
    <source>
        <dbReference type="Pfam" id="PF00557"/>
    </source>
</evidence>
<feature type="region of interest" description="Disordered" evidence="1">
    <location>
        <begin position="116"/>
        <end position="138"/>
    </location>
</feature>